<feature type="compositionally biased region" description="Low complexity" evidence="1">
    <location>
        <begin position="40"/>
        <end position="72"/>
    </location>
</feature>
<gene>
    <name evidence="2" type="ORF">CLEI1391_LOCUS7114</name>
</gene>
<organism evidence="2">
    <name type="scientific">Chlamydomonas leiostraca</name>
    <dbReference type="NCBI Taxonomy" id="1034604"/>
    <lineage>
        <taxon>Eukaryota</taxon>
        <taxon>Viridiplantae</taxon>
        <taxon>Chlorophyta</taxon>
        <taxon>core chlorophytes</taxon>
        <taxon>Chlorophyceae</taxon>
        <taxon>CS clade</taxon>
        <taxon>Chlamydomonadales</taxon>
        <taxon>Chlamydomonadaceae</taxon>
        <taxon>Chlamydomonas</taxon>
    </lineage>
</organism>
<dbReference type="AlphaFoldDB" id="A0A7S0RGB3"/>
<evidence type="ECO:0000256" key="1">
    <source>
        <dbReference type="SAM" id="MobiDB-lite"/>
    </source>
</evidence>
<feature type="region of interest" description="Disordered" evidence="1">
    <location>
        <begin position="28"/>
        <end position="102"/>
    </location>
</feature>
<protein>
    <submittedName>
        <fullName evidence="2">Uncharacterized protein</fullName>
    </submittedName>
</protein>
<evidence type="ECO:0000313" key="2">
    <source>
        <dbReference type="EMBL" id="CAD8675827.1"/>
    </source>
</evidence>
<dbReference type="EMBL" id="HBFB01012578">
    <property type="protein sequence ID" value="CAD8675827.1"/>
    <property type="molecule type" value="Transcribed_RNA"/>
</dbReference>
<sequence length="102" mass="10211">MPQAYLGTITHLGTTIVSPVQSITSPQYTAVTTSQPLQGSPLKPAASPAKPQPVEEVTAAPAVTAAPEQPAASGSTALAAGVPHPPRTAPSHVLYGAGHSRL</sequence>
<accession>A0A7S0RGB3</accession>
<reference evidence="2" key="1">
    <citation type="submission" date="2021-01" db="EMBL/GenBank/DDBJ databases">
        <authorList>
            <person name="Corre E."/>
            <person name="Pelletier E."/>
            <person name="Niang G."/>
            <person name="Scheremetjew M."/>
            <person name="Finn R."/>
            <person name="Kale V."/>
            <person name="Holt S."/>
            <person name="Cochrane G."/>
            <person name="Meng A."/>
            <person name="Brown T."/>
            <person name="Cohen L."/>
        </authorList>
    </citation>
    <scope>NUCLEOTIDE SEQUENCE</scope>
    <source>
        <strain evidence="2">SAG 11-49</strain>
    </source>
</reference>
<name>A0A7S0RGB3_9CHLO</name>
<proteinExistence type="predicted"/>
<feature type="compositionally biased region" description="Polar residues" evidence="1">
    <location>
        <begin position="28"/>
        <end position="38"/>
    </location>
</feature>